<reference evidence="1 2" key="1">
    <citation type="submission" date="2016-03" db="EMBL/GenBank/DDBJ databases">
        <title>EvidentialGene: Evidence-directed Construction of Genes on Genomes.</title>
        <authorList>
            <person name="Gilbert D.G."/>
            <person name="Choi J.-H."/>
            <person name="Mockaitis K."/>
            <person name="Colbourne J."/>
            <person name="Pfrender M."/>
        </authorList>
    </citation>
    <scope>NUCLEOTIDE SEQUENCE [LARGE SCALE GENOMIC DNA]</scope>
    <source>
        <strain evidence="1 2">Xinb3</strain>
        <tissue evidence="1">Complete organism</tissue>
    </source>
</reference>
<protein>
    <submittedName>
        <fullName evidence="1">Uncharacterized protein</fullName>
    </submittedName>
</protein>
<evidence type="ECO:0000313" key="1">
    <source>
        <dbReference type="EMBL" id="KZS17663.1"/>
    </source>
</evidence>
<name>A0A165AHK6_9CRUS</name>
<evidence type="ECO:0000313" key="2">
    <source>
        <dbReference type="Proteomes" id="UP000076858"/>
    </source>
</evidence>
<dbReference type="AlphaFoldDB" id="A0A165AHK6"/>
<organism evidence="1 2">
    <name type="scientific">Daphnia magna</name>
    <dbReference type="NCBI Taxonomy" id="35525"/>
    <lineage>
        <taxon>Eukaryota</taxon>
        <taxon>Metazoa</taxon>
        <taxon>Ecdysozoa</taxon>
        <taxon>Arthropoda</taxon>
        <taxon>Crustacea</taxon>
        <taxon>Branchiopoda</taxon>
        <taxon>Diplostraca</taxon>
        <taxon>Cladocera</taxon>
        <taxon>Anomopoda</taxon>
        <taxon>Daphniidae</taxon>
        <taxon>Daphnia</taxon>
    </lineage>
</organism>
<accession>A0A165AHK6</accession>
<proteinExistence type="predicted"/>
<gene>
    <name evidence="1" type="ORF">APZ42_016563</name>
</gene>
<dbReference type="Proteomes" id="UP000076858">
    <property type="component" value="Unassembled WGS sequence"/>
</dbReference>
<comment type="caution">
    <text evidence="1">The sequence shown here is derived from an EMBL/GenBank/DDBJ whole genome shotgun (WGS) entry which is preliminary data.</text>
</comment>
<dbReference type="EMBL" id="LRGB01000626">
    <property type="protein sequence ID" value="KZS17663.1"/>
    <property type="molecule type" value="Genomic_DNA"/>
</dbReference>
<keyword evidence="2" id="KW-1185">Reference proteome</keyword>
<sequence>MHCCPLGQRQQSRTLDYVLGSQQLAVPTRQNPFLKLQRRRRPPAPLHDPLPLSISDLPSAKPVNGIILYLAFKRKPFNRLYPRAVVLLLVIR</sequence>